<comment type="caution">
    <text evidence="13">The sequence shown here is derived from an EMBL/GenBank/DDBJ whole genome shotgun (WGS) entry which is preliminary data.</text>
</comment>
<dbReference type="PROSITE" id="PS00755">
    <property type="entry name" value="SECY_1"/>
    <property type="match status" value="1"/>
</dbReference>
<evidence type="ECO:0000256" key="7">
    <source>
        <dbReference type="ARBA" id="ARBA00022989"/>
    </source>
</evidence>
<keyword evidence="7 11" id="KW-1133">Transmembrane helix</keyword>
<evidence type="ECO:0000256" key="9">
    <source>
        <dbReference type="ARBA" id="ARBA00023136"/>
    </source>
</evidence>
<evidence type="ECO:0000259" key="12">
    <source>
        <dbReference type="Pfam" id="PF10559"/>
    </source>
</evidence>
<feature type="transmembrane region" description="Helical" evidence="11">
    <location>
        <begin position="118"/>
        <end position="136"/>
    </location>
</feature>
<name>A0ABS8TBT3_DATST</name>
<keyword evidence="9 11" id="KW-0472">Membrane</keyword>
<dbReference type="InterPro" id="IPR023201">
    <property type="entry name" value="SecY_dom_sf"/>
</dbReference>
<feature type="transmembrane region" description="Helical" evidence="11">
    <location>
        <begin position="76"/>
        <end position="97"/>
    </location>
</feature>
<evidence type="ECO:0000256" key="4">
    <source>
        <dbReference type="ARBA" id="ARBA00022448"/>
    </source>
</evidence>
<dbReference type="InterPro" id="IPR030659">
    <property type="entry name" value="SecY_CS"/>
</dbReference>
<evidence type="ECO:0000313" key="13">
    <source>
        <dbReference type="EMBL" id="MCD7468608.1"/>
    </source>
</evidence>
<proteinExistence type="inferred from homology"/>
<keyword evidence="8" id="KW-0811">Translocation</keyword>
<dbReference type="InterPro" id="IPR019561">
    <property type="entry name" value="Translocon_Sec61/SecY_plug_dom"/>
</dbReference>
<evidence type="ECO:0000256" key="8">
    <source>
        <dbReference type="ARBA" id="ARBA00023010"/>
    </source>
</evidence>
<evidence type="ECO:0000256" key="11">
    <source>
        <dbReference type="SAM" id="Phobius"/>
    </source>
</evidence>
<keyword evidence="14" id="KW-1185">Reference proteome</keyword>
<evidence type="ECO:0000256" key="5">
    <source>
        <dbReference type="ARBA" id="ARBA00022692"/>
    </source>
</evidence>
<dbReference type="EMBL" id="JACEIK010001359">
    <property type="protein sequence ID" value="MCD7468608.1"/>
    <property type="molecule type" value="Genomic_DNA"/>
</dbReference>
<reference evidence="13 14" key="1">
    <citation type="journal article" date="2021" name="BMC Genomics">
        <title>Datura genome reveals duplications of psychoactive alkaloid biosynthetic genes and high mutation rate following tissue culture.</title>
        <authorList>
            <person name="Rajewski A."/>
            <person name="Carter-House D."/>
            <person name="Stajich J."/>
            <person name="Litt A."/>
        </authorList>
    </citation>
    <scope>NUCLEOTIDE SEQUENCE [LARGE SCALE GENOMIC DNA]</scope>
    <source>
        <strain evidence="13">AR-01</strain>
    </source>
</reference>
<dbReference type="Proteomes" id="UP000823775">
    <property type="component" value="Unassembled WGS sequence"/>
</dbReference>
<sequence>MGGGFRKLLSCSSISLRSYLKFRVLIGKFHLERRFYTLQSLFIFLVCSQLPLYGIHSTTGADPFYWMRVILASNRGTVMELGITPIVTSGLVMQLLAGSKIIEVDNNVREDRALLNGAQKLLGILIAIGEAVAYVLSGMYGSVSQLGVGNAVLIIIQLWFAGIIVICLDELLQKGYGLGSNIIWKAFSPTTINSGRGAEFEGAVIALFHLLITRTDKVRTPVGILPAEPSRTSKNARGQQGSYPIKLFYTSSLPIILQSALVSNVYFIPSCYIGVQWNFLVNLLGKWKESEYSGQSIAGRWCCLLLLHHQGSSARDVAKQLKEQQMGQEFSWRPPSSTSISGTFEGKKPVKWGSLVFKTP</sequence>
<dbReference type="PANTHER" id="PTHR10906">
    <property type="entry name" value="SECY/SEC61-ALPHA FAMILY MEMBER"/>
    <property type="match status" value="1"/>
</dbReference>
<dbReference type="SUPFAM" id="SSF103491">
    <property type="entry name" value="Preprotein translocase SecY subunit"/>
    <property type="match status" value="1"/>
</dbReference>
<comment type="similarity">
    <text evidence="3 10">Belongs to the SecY/SEC61-alpha family.</text>
</comment>
<gene>
    <name evidence="13" type="ORF">HAX54_006972</name>
</gene>
<feature type="domain" description="Translocon Sec61/SecY plug" evidence="12">
    <location>
        <begin position="42"/>
        <end position="76"/>
    </location>
</feature>
<comment type="subcellular location">
    <subcellularLocation>
        <location evidence="1">Endomembrane system</location>
        <topology evidence="1">Multi-pass membrane protein</topology>
    </subcellularLocation>
    <subcellularLocation>
        <location evidence="2">Plastid</location>
        <location evidence="2">Chloroplast thylakoid membrane</location>
        <topology evidence="2">Multi-pass membrane protein</topology>
    </subcellularLocation>
</comment>
<accession>A0ABS8TBT3</accession>
<evidence type="ECO:0000256" key="3">
    <source>
        <dbReference type="ARBA" id="ARBA00005751"/>
    </source>
</evidence>
<protein>
    <recommendedName>
        <fullName evidence="12">Translocon Sec61/SecY plug domain-containing protein</fullName>
    </recommendedName>
</protein>
<keyword evidence="4" id="KW-0813">Transport</keyword>
<keyword evidence="6" id="KW-0653">Protein transport</keyword>
<evidence type="ECO:0000256" key="10">
    <source>
        <dbReference type="RuleBase" id="RU004349"/>
    </source>
</evidence>
<feature type="transmembrane region" description="Helical" evidence="11">
    <location>
        <begin position="35"/>
        <end position="56"/>
    </location>
</feature>
<evidence type="ECO:0000313" key="14">
    <source>
        <dbReference type="Proteomes" id="UP000823775"/>
    </source>
</evidence>
<feature type="transmembrane region" description="Helical" evidence="11">
    <location>
        <begin position="148"/>
        <end position="168"/>
    </location>
</feature>
<dbReference type="InterPro" id="IPR002208">
    <property type="entry name" value="SecY/SEC61-alpha"/>
</dbReference>
<organism evidence="13 14">
    <name type="scientific">Datura stramonium</name>
    <name type="common">Jimsonweed</name>
    <name type="synonym">Common thornapple</name>
    <dbReference type="NCBI Taxonomy" id="4076"/>
    <lineage>
        <taxon>Eukaryota</taxon>
        <taxon>Viridiplantae</taxon>
        <taxon>Streptophyta</taxon>
        <taxon>Embryophyta</taxon>
        <taxon>Tracheophyta</taxon>
        <taxon>Spermatophyta</taxon>
        <taxon>Magnoliopsida</taxon>
        <taxon>eudicotyledons</taxon>
        <taxon>Gunneridae</taxon>
        <taxon>Pentapetalae</taxon>
        <taxon>asterids</taxon>
        <taxon>lamiids</taxon>
        <taxon>Solanales</taxon>
        <taxon>Solanaceae</taxon>
        <taxon>Solanoideae</taxon>
        <taxon>Datureae</taxon>
        <taxon>Datura</taxon>
    </lineage>
</organism>
<dbReference type="Pfam" id="PF00344">
    <property type="entry name" value="SecY"/>
    <property type="match status" value="1"/>
</dbReference>
<dbReference type="Pfam" id="PF10559">
    <property type="entry name" value="Plug_translocon"/>
    <property type="match status" value="1"/>
</dbReference>
<evidence type="ECO:0000256" key="1">
    <source>
        <dbReference type="ARBA" id="ARBA00004127"/>
    </source>
</evidence>
<dbReference type="Gene3D" id="1.10.3370.10">
    <property type="entry name" value="SecY subunit domain"/>
    <property type="match status" value="1"/>
</dbReference>
<keyword evidence="5 11" id="KW-0812">Transmembrane</keyword>
<evidence type="ECO:0000256" key="6">
    <source>
        <dbReference type="ARBA" id="ARBA00022927"/>
    </source>
</evidence>
<evidence type="ECO:0000256" key="2">
    <source>
        <dbReference type="ARBA" id="ARBA00004454"/>
    </source>
</evidence>